<dbReference type="GO" id="GO:0003677">
    <property type="term" value="F:DNA binding"/>
    <property type="evidence" value="ECO:0007669"/>
    <property type="project" value="UniProtKB-KW"/>
</dbReference>
<proteinExistence type="predicted"/>
<evidence type="ECO:0000313" key="2">
    <source>
        <dbReference type="EMBL" id="TDD16416.1"/>
    </source>
</evidence>
<accession>A0A4V2YDR3</accession>
<dbReference type="EMBL" id="SMKR01000176">
    <property type="protein sequence ID" value="TDD16416.1"/>
    <property type="molecule type" value="Genomic_DNA"/>
</dbReference>
<reference evidence="2 3" key="1">
    <citation type="submission" date="2019-02" db="EMBL/GenBank/DDBJ databases">
        <title>Draft genome sequences of novel Actinobacteria.</title>
        <authorList>
            <person name="Sahin N."/>
            <person name="Ay H."/>
            <person name="Saygin H."/>
        </authorList>
    </citation>
    <scope>NUCLEOTIDE SEQUENCE [LARGE SCALE GENOMIC DNA]</scope>
    <source>
        <strain evidence="2 3">16K104</strain>
    </source>
</reference>
<dbReference type="NCBIfam" id="TIGR01764">
    <property type="entry name" value="excise"/>
    <property type="match status" value="1"/>
</dbReference>
<dbReference type="SUPFAM" id="SSF46955">
    <property type="entry name" value="Putative DNA-binding domain"/>
    <property type="match status" value="1"/>
</dbReference>
<dbReference type="InterPro" id="IPR010093">
    <property type="entry name" value="SinI_DNA-bd"/>
</dbReference>
<dbReference type="InterPro" id="IPR041657">
    <property type="entry name" value="HTH_17"/>
</dbReference>
<dbReference type="Proteomes" id="UP000295172">
    <property type="component" value="Unassembled WGS sequence"/>
</dbReference>
<organism evidence="2 3">
    <name type="scientific">Kribbella turkmenica</name>
    <dbReference type="NCBI Taxonomy" id="2530375"/>
    <lineage>
        <taxon>Bacteria</taxon>
        <taxon>Bacillati</taxon>
        <taxon>Actinomycetota</taxon>
        <taxon>Actinomycetes</taxon>
        <taxon>Propionibacteriales</taxon>
        <taxon>Kribbellaceae</taxon>
        <taxon>Kribbella</taxon>
    </lineage>
</organism>
<gene>
    <name evidence="2" type="ORF">E1218_29770</name>
</gene>
<comment type="caution">
    <text evidence="2">The sequence shown here is derived from an EMBL/GenBank/DDBJ whole genome shotgun (WGS) entry which is preliminary data.</text>
</comment>
<keyword evidence="2" id="KW-0238">DNA-binding</keyword>
<sequence length="62" mass="7194">MQDDSRLLKVEEVAEHLNVSRWTVYRLIKERELTSVKVRNGRRVPLQSIRAYVAGLIEDVAS</sequence>
<keyword evidence="3" id="KW-1185">Reference proteome</keyword>
<name>A0A4V2YDR3_9ACTN</name>
<dbReference type="Gene3D" id="1.10.10.60">
    <property type="entry name" value="Homeodomain-like"/>
    <property type="match status" value="1"/>
</dbReference>
<dbReference type="AlphaFoldDB" id="A0A4V2YDR3"/>
<evidence type="ECO:0000259" key="1">
    <source>
        <dbReference type="Pfam" id="PF12728"/>
    </source>
</evidence>
<feature type="domain" description="Helix-turn-helix" evidence="1">
    <location>
        <begin position="7"/>
        <end position="54"/>
    </location>
</feature>
<dbReference type="Pfam" id="PF12728">
    <property type="entry name" value="HTH_17"/>
    <property type="match status" value="1"/>
</dbReference>
<dbReference type="OrthoDB" id="1093249at2"/>
<protein>
    <submittedName>
        <fullName evidence="2">DNA-binding protein</fullName>
    </submittedName>
</protein>
<dbReference type="InterPro" id="IPR009061">
    <property type="entry name" value="DNA-bd_dom_put_sf"/>
</dbReference>
<evidence type="ECO:0000313" key="3">
    <source>
        <dbReference type="Proteomes" id="UP000295172"/>
    </source>
</evidence>